<dbReference type="Gene3D" id="2.60.40.1260">
    <property type="entry name" value="Lamin Tail domain"/>
    <property type="match status" value="1"/>
</dbReference>
<organism evidence="10 11">
    <name type="scientific">Mesorhabditis spiculigera</name>
    <dbReference type="NCBI Taxonomy" id="96644"/>
    <lineage>
        <taxon>Eukaryota</taxon>
        <taxon>Metazoa</taxon>
        <taxon>Ecdysozoa</taxon>
        <taxon>Nematoda</taxon>
        <taxon>Chromadorea</taxon>
        <taxon>Rhabditida</taxon>
        <taxon>Rhabditina</taxon>
        <taxon>Rhabditomorpha</taxon>
        <taxon>Rhabditoidea</taxon>
        <taxon>Rhabditidae</taxon>
        <taxon>Mesorhabditinae</taxon>
        <taxon>Mesorhabditis</taxon>
    </lineage>
</organism>
<dbReference type="PROSITE" id="PS00226">
    <property type="entry name" value="IF_ROD_1"/>
    <property type="match status" value="1"/>
</dbReference>
<dbReference type="InterPro" id="IPR036415">
    <property type="entry name" value="Lamin_tail_dom_sf"/>
</dbReference>
<feature type="coiled-coil region" evidence="6">
    <location>
        <begin position="1077"/>
        <end position="1171"/>
    </location>
</feature>
<dbReference type="PANTHER" id="PTHR45721">
    <property type="entry name" value="LAMIN DM0-RELATED"/>
    <property type="match status" value="1"/>
</dbReference>
<dbReference type="GO" id="GO:0090435">
    <property type="term" value="P:protein localization to nuclear envelope"/>
    <property type="evidence" value="ECO:0007669"/>
    <property type="project" value="TreeGrafter"/>
</dbReference>
<comment type="subcellular location">
    <subcellularLocation>
        <location evidence="1">Cytoplasm</location>
    </subcellularLocation>
</comment>
<feature type="region of interest" description="Disordered" evidence="7">
    <location>
        <begin position="192"/>
        <end position="211"/>
    </location>
</feature>
<dbReference type="FunFam" id="1.20.5.170:FF:000058">
    <property type="entry name" value="Intermediate filament protein B"/>
    <property type="match status" value="1"/>
</dbReference>
<protein>
    <submittedName>
        <fullName evidence="10">Uncharacterized protein</fullName>
    </submittedName>
</protein>
<feature type="region of interest" description="Disordered" evidence="7">
    <location>
        <begin position="316"/>
        <end position="348"/>
    </location>
</feature>
<evidence type="ECO:0000256" key="6">
    <source>
        <dbReference type="SAM" id="Coils"/>
    </source>
</evidence>
<evidence type="ECO:0000256" key="5">
    <source>
        <dbReference type="RuleBase" id="RU000685"/>
    </source>
</evidence>
<feature type="region of interest" description="Disordered" evidence="7">
    <location>
        <begin position="356"/>
        <end position="375"/>
    </location>
</feature>
<feature type="region of interest" description="Disordered" evidence="7">
    <location>
        <begin position="384"/>
        <end position="463"/>
    </location>
</feature>
<evidence type="ECO:0000256" key="7">
    <source>
        <dbReference type="SAM" id="MobiDB-lite"/>
    </source>
</evidence>
<evidence type="ECO:0000256" key="4">
    <source>
        <dbReference type="ARBA" id="ARBA00023054"/>
    </source>
</evidence>
<keyword evidence="3 5" id="KW-0403">Intermediate filament</keyword>
<feature type="domain" description="IF rod" evidence="9">
    <location>
        <begin position="819"/>
        <end position="1172"/>
    </location>
</feature>
<feature type="coiled-coil region" evidence="6">
    <location>
        <begin position="809"/>
        <end position="991"/>
    </location>
</feature>
<feature type="compositionally biased region" description="Polar residues" evidence="7">
    <location>
        <begin position="16"/>
        <end position="27"/>
    </location>
</feature>
<keyword evidence="2" id="KW-0963">Cytoplasm</keyword>
<gene>
    <name evidence="10" type="ORF">MSPICULIGERA_LOCUS22037</name>
</gene>
<feature type="domain" description="LTD" evidence="8">
    <location>
        <begin position="1205"/>
        <end position="1325"/>
    </location>
</feature>
<dbReference type="Pfam" id="PF00038">
    <property type="entry name" value="Filament"/>
    <property type="match status" value="1"/>
</dbReference>
<feature type="compositionally biased region" description="Basic and acidic residues" evidence="7">
    <location>
        <begin position="705"/>
        <end position="731"/>
    </location>
</feature>
<feature type="compositionally biased region" description="Basic and acidic residues" evidence="7">
    <location>
        <begin position="447"/>
        <end position="463"/>
    </location>
</feature>
<keyword evidence="11" id="KW-1185">Reference proteome</keyword>
<dbReference type="SUPFAM" id="SSF64593">
    <property type="entry name" value="Intermediate filament protein, coiled coil region"/>
    <property type="match status" value="2"/>
</dbReference>
<feature type="region of interest" description="Disordered" evidence="7">
    <location>
        <begin position="655"/>
        <end position="692"/>
    </location>
</feature>
<dbReference type="GO" id="GO:0005200">
    <property type="term" value="F:structural constituent of cytoskeleton"/>
    <property type="evidence" value="ECO:0007669"/>
    <property type="project" value="TreeGrafter"/>
</dbReference>
<accession>A0AA36GAI2</accession>
<feature type="region of interest" description="Disordered" evidence="7">
    <location>
        <begin position="1"/>
        <end position="36"/>
    </location>
</feature>
<keyword evidence="4 6" id="KW-0175">Coiled coil</keyword>
<evidence type="ECO:0000259" key="8">
    <source>
        <dbReference type="PROSITE" id="PS51841"/>
    </source>
</evidence>
<comment type="caution">
    <text evidence="10">The sequence shown here is derived from an EMBL/GenBank/DDBJ whole genome shotgun (WGS) entry which is preliminary data.</text>
</comment>
<evidence type="ECO:0000256" key="1">
    <source>
        <dbReference type="ARBA" id="ARBA00004496"/>
    </source>
</evidence>
<evidence type="ECO:0000256" key="3">
    <source>
        <dbReference type="ARBA" id="ARBA00022754"/>
    </source>
</evidence>
<dbReference type="PANTHER" id="PTHR45721:SF12">
    <property type="entry name" value="INTERMEDIATE FILAMENT PROTEIN IFA-1"/>
    <property type="match status" value="1"/>
</dbReference>
<dbReference type="Proteomes" id="UP001177023">
    <property type="component" value="Unassembled WGS sequence"/>
</dbReference>
<feature type="compositionally biased region" description="Low complexity" evidence="7">
    <location>
        <begin position="335"/>
        <end position="348"/>
    </location>
</feature>
<dbReference type="GO" id="GO:0007097">
    <property type="term" value="P:nuclear migration"/>
    <property type="evidence" value="ECO:0007669"/>
    <property type="project" value="TreeGrafter"/>
</dbReference>
<dbReference type="GO" id="GO:0031507">
    <property type="term" value="P:heterochromatin formation"/>
    <property type="evidence" value="ECO:0007669"/>
    <property type="project" value="TreeGrafter"/>
</dbReference>
<dbReference type="Pfam" id="PF00932">
    <property type="entry name" value="LTD"/>
    <property type="match status" value="1"/>
</dbReference>
<dbReference type="FunFam" id="1.20.5.1160:FF:000023">
    <property type="entry name" value="Intermediate filament protein ifa-1"/>
    <property type="match status" value="1"/>
</dbReference>
<dbReference type="InterPro" id="IPR001322">
    <property type="entry name" value="Lamin_tail_dom"/>
</dbReference>
<evidence type="ECO:0000313" key="11">
    <source>
        <dbReference type="Proteomes" id="UP001177023"/>
    </source>
</evidence>
<reference evidence="10" key="1">
    <citation type="submission" date="2023-06" db="EMBL/GenBank/DDBJ databases">
        <authorList>
            <person name="Delattre M."/>
        </authorList>
    </citation>
    <scope>NUCLEOTIDE SEQUENCE</scope>
    <source>
        <strain evidence="10">AF72</strain>
    </source>
</reference>
<feature type="compositionally biased region" description="Basic and acidic residues" evidence="7">
    <location>
        <begin position="316"/>
        <end position="334"/>
    </location>
</feature>
<dbReference type="GO" id="GO:0005652">
    <property type="term" value="C:nuclear lamina"/>
    <property type="evidence" value="ECO:0007669"/>
    <property type="project" value="TreeGrafter"/>
</dbReference>
<feature type="region of interest" description="Disordered" evidence="7">
    <location>
        <begin position="705"/>
        <end position="778"/>
    </location>
</feature>
<sequence length="1325" mass="155908">MTDSPAFIDGAEQQRGRQNQHQASSHNGGHVGNALVQEVSVSYTGVRGASPPPVFHQKAPDARRPIQVETGPASAYTPSPMQQAGLPNYLAQYERRISEEETVNRVSRTGRHETEFPVRIAYTNSPLSPSSTYSVPIQRSEASRRLGSSLGSLITETTEQHYEAYSTSSRQREMASSPATVNALAAQFEQTARQQKEEAQKNGSRRSPAQVVMVKPSPVYKSHSPQSDPGYDNRVHRVERQVFSPPNERSVLTSTLVDIEPPGYGRRTPSSQSQSPQYIQETIQEEYHTIKRYTPTQTHGALPTQAGVRVVPVEKVSHARETSRDSALRAEDTASSRAPSSASSRVLSPVRTVVERFESHKEEKSSERRPPMIDQIRQEIIMQSKTSTVYSDEENRSREQQQREEEQRRRQIEEENRRRQHGGSSQTTTIIEEETFEEIRIRRRKKQDGQKNQDQERLRKEAEERERIRIEEERYLRSLEERERQLREEERRRREEEIRIQEELHYRRELEIIEQREKKRQEEVREKQRQEAWLLELERMEKERQAREKAENERIEWERTERTRIEEDERIRIEQIEIQRREERRRQKEQEEERARIERERVERTRIEEEERIRIEQEEKRVEEERKLQERLIIEERRRIEEEITIERRRKVEEKRKIEEQAEEEERQRREEERKLREEERQREAERRRQEELRIEEERTKWEEWRRQEEVKREEERKRQQAEMEKARESTPTKPAKPVELPPIDSKMSEPYHSAISSRPGFNSRSGDFSSSSTTTYGSPLSGNRMVKVVNVISSSTLSGMSPFGQHAASSIRDAREREKKEMSDLNDRLASYIEKVRFLEAQNRKLSNDLDLLRSRWGKDTNSVRAMYESEIREAQKLIGETTRQRDELEKEIRRLIDEVANYRRLFDQAVRDHSADRLKIEELLEKLSKLEADINLLKRKLAGLEEEVTRVKKENQRMVGDLQRARQDLDQETLNRIDYQNQVQTLLEEIDFMRRVNDQEIRDLQAMASRDTTTENREYFKNELASAIRDIRQEYDQLMQVNRNDIESWYKLKVQEISTSSAKVNMEQGYAKEEVKRLRTQLGDLRGKLADLEGRNALLEKQIQELNYQLEDDQRSYESALNDRDSQIRKMREECQALMVELQMLLDTKQTLDAEIAIYRKMLEGEENRAGLRQLVEQVVKVSGMTTSEEHDTIRTLKSEQSSRTSFQRSAKGNVSIQEAAADGKSIVLENTHRSREEEIGGWKLKRKIDGKKEIVYTFPAKFTLRPQKTVKIFARSHGLGNGSDTLVHDGDDSFGTGSNVHTILYNLAGEERATLIERSSRD</sequence>
<comment type="similarity">
    <text evidence="5">Belongs to the intermediate filament family.</text>
</comment>
<dbReference type="PROSITE" id="PS51841">
    <property type="entry name" value="LTD"/>
    <property type="match status" value="1"/>
</dbReference>
<dbReference type="FunFam" id="1.20.5.1160:FF:000016">
    <property type="entry name" value="Intermediate filament protein A"/>
    <property type="match status" value="1"/>
</dbReference>
<dbReference type="Gene3D" id="1.20.5.1160">
    <property type="entry name" value="Vasodilator-stimulated phosphoprotein"/>
    <property type="match status" value="2"/>
</dbReference>
<feature type="compositionally biased region" description="Basic and acidic residues" evidence="7">
    <location>
        <begin position="356"/>
        <end position="371"/>
    </location>
</feature>
<evidence type="ECO:0000313" key="10">
    <source>
        <dbReference type="EMBL" id="CAJ0583969.1"/>
    </source>
</evidence>
<feature type="non-terminal residue" evidence="10">
    <location>
        <position position="1"/>
    </location>
</feature>
<name>A0AA36GAI2_9BILA</name>
<dbReference type="InterPro" id="IPR039008">
    <property type="entry name" value="IF_rod_dom"/>
</dbReference>
<dbReference type="GO" id="GO:0005882">
    <property type="term" value="C:intermediate filament"/>
    <property type="evidence" value="ECO:0007669"/>
    <property type="project" value="UniProtKB-KW"/>
</dbReference>
<feature type="region of interest" description="Disordered" evidence="7">
    <location>
        <begin position="257"/>
        <end position="277"/>
    </location>
</feature>
<evidence type="ECO:0000259" key="9">
    <source>
        <dbReference type="PROSITE" id="PS51842"/>
    </source>
</evidence>
<dbReference type="Gene3D" id="1.20.5.170">
    <property type="match status" value="1"/>
</dbReference>
<dbReference type="GO" id="GO:0006998">
    <property type="term" value="P:nuclear envelope organization"/>
    <property type="evidence" value="ECO:0007669"/>
    <property type="project" value="TreeGrafter"/>
</dbReference>
<dbReference type="SMART" id="SM01391">
    <property type="entry name" value="Filament"/>
    <property type="match status" value="1"/>
</dbReference>
<feature type="compositionally biased region" description="Basic and acidic residues" evidence="7">
    <location>
        <begin position="393"/>
        <end position="417"/>
    </location>
</feature>
<dbReference type="EMBL" id="CATQJA010002665">
    <property type="protein sequence ID" value="CAJ0583969.1"/>
    <property type="molecule type" value="Genomic_DNA"/>
</dbReference>
<proteinExistence type="inferred from homology"/>
<feature type="compositionally biased region" description="Low complexity" evidence="7">
    <location>
        <begin position="764"/>
        <end position="778"/>
    </location>
</feature>
<dbReference type="InterPro" id="IPR018039">
    <property type="entry name" value="IF_conserved"/>
</dbReference>
<dbReference type="GO" id="GO:0051664">
    <property type="term" value="P:nuclear pore localization"/>
    <property type="evidence" value="ECO:0007669"/>
    <property type="project" value="TreeGrafter"/>
</dbReference>
<dbReference type="SUPFAM" id="SSF74853">
    <property type="entry name" value="Lamin A/C globular tail domain"/>
    <property type="match status" value="1"/>
</dbReference>
<dbReference type="PROSITE" id="PS51842">
    <property type="entry name" value="IF_ROD_2"/>
    <property type="match status" value="1"/>
</dbReference>
<evidence type="ECO:0000256" key="2">
    <source>
        <dbReference type="ARBA" id="ARBA00022490"/>
    </source>
</evidence>
<dbReference type="GO" id="GO:0005737">
    <property type="term" value="C:cytoplasm"/>
    <property type="evidence" value="ECO:0007669"/>
    <property type="project" value="UniProtKB-SubCell"/>
</dbReference>